<dbReference type="PANTHER" id="PTHR33969:SF2">
    <property type="entry name" value="SEGREGATION AND CONDENSATION PROTEIN A"/>
    <property type="match status" value="1"/>
</dbReference>
<dbReference type="InterPro" id="IPR023093">
    <property type="entry name" value="ScpA-like_C"/>
</dbReference>
<accession>A0A9D6LRF3</accession>
<name>A0A9D6LRF3_9BACT</name>
<dbReference type="Pfam" id="PF02616">
    <property type="entry name" value="SMC_ScpA"/>
    <property type="match status" value="1"/>
</dbReference>
<protein>
    <recommendedName>
        <fullName evidence="1">Segregation and condensation protein A</fullName>
    </recommendedName>
</protein>
<proteinExistence type="predicted"/>
<evidence type="ECO:0000313" key="3">
    <source>
        <dbReference type="Proteomes" id="UP000808388"/>
    </source>
</evidence>
<dbReference type="InterPro" id="IPR003768">
    <property type="entry name" value="ScpA"/>
</dbReference>
<dbReference type="AlphaFoldDB" id="A0A9D6LRF3"/>
<dbReference type="PANTHER" id="PTHR33969">
    <property type="entry name" value="SEGREGATION AND CONDENSATION PROTEIN A"/>
    <property type="match status" value="1"/>
</dbReference>
<evidence type="ECO:0000256" key="1">
    <source>
        <dbReference type="ARBA" id="ARBA00044777"/>
    </source>
</evidence>
<dbReference type="Gene3D" id="1.10.10.580">
    <property type="entry name" value="Structural maintenance of chromosome 1. Chain E"/>
    <property type="match status" value="1"/>
</dbReference>
<dbReference type="EMBL" id="JACQCQ010000003">
    <property type="protein sequence ID" value="MBI3627342.1"/>
    <property type="molecule type" value="Genomic_DNA"/>
</dbReference>
<comment type="caution">
    <text evidence="2">The sequence shown here is derived from an EMBL/GenBank/DDBJ whole genome shotgun (WGS) entry which is preliminary data.</text>
</comment>
<dbReference type="Gene3D" id="6.10.250.2410">
    <property type="match status" value="1"/>
</dbReference>
<reference evidence="2" key="1">
    <citation type="submission" date="2020-07" db="EMBL/GenBank/DDBJ databases">
        <title>Huge and variable diversity of episymbiotic CPR bacteria and DPANN archaea in groundwater ecosystems.</title>
        <authorList>
            <person name="He C.Y."/>
            <person name="Keren R."/>
            <person name="Whittaker M."/>
            <person name="Farag I.F."/>
            <person name="Doudna J."/>
            <person name="Cate J.H.D."/>
            <person name="Banfield J.F."/>
        </authorList>
    </citation>
    <scope>NUCLEOTIDE SEQUENCE</scope>
    <source>
        <strain evidence="2">NC_groundwater_972_Pr1_S-0.2um_49_27</strain>
    </source>
</reference>
<dbReference type="Proteomes" id="UP000808388">
    <property type="component" value="Unassembled WGS sequence"/>
</dbReference>
<evidence type="ECO:0000313" key="2">
    <source>
        <dbReference type="EMBL" id="MBI3627342.1"/>
    </source>
</evidence>
<organism evidence="2 3">
    <name type="scientific">Candidatus Sungiibacteriota bacterium</name>
    <dbReference type="NCBI Taxonomy" id="2750080"/>
    <lineage>
        <taxon>Bacteria</taxon>
        <taxon>Candidatus Sungiibacteriota</taxon>
    </lineage>
</organism>
<gene>
    <name evidence="2" type="ORF">HY220_01145</name>
</gene>
<sequence>MKSTHYVKQAGFEGPLELLLDLIVKEQLPINEISLARVTEEYVARVKDMESIDQEALAEFLVIAAQLMLIKSRSLLPQLELSKEEAESIGDLERRLKAYAELKERAKDLKTLERNERHIFSREAFLGIPVIFYPPARLTADVLSGLFEGVIRSIPKMQELAEEKIKKVISLEEKIRQIHHLLTSKLERAFSEIVAGSREKIDVIVSFLAILELAKQKVISLHQAEGFEDIIIRQNVESA</sequence>